<reference evidence="11" key="1">
    <citation type="submission" date="2010-09" db="EMBL/GenBank/DDBJ databases">
        <title>The genome sequence of Geomyces destructans 20631-21.</title>
        <authorList>
            <consortium name="The Broad Institute Genome Sequencing Platform"/>
            <person name="Cuomo C.A."/>
            <person name="Blehert D.S."/>
            <person name="Lorch J.M."/>
            <person name="Young S.K."/>
            <person name="Zeng Q."/>
            <person name="Gargeya S."/>
            <person name="Fitzgerald M."/>
            <person name="Haas B."/>
            <person name="Abouelleil A."/>
            <person name="Alvarado L."/>
            <person name="Arachchi H.M."/>
            <person name="Berlin A."/>
            <person name="Brown A."/>
            <person name="Chapman S.B."/>
            <person name="Chen Z."/>
            <person name="Dunbar C."/>
            <person name="Freedman E."/>
            <person name="Gearin G."/>
            <person name="Gellesch M."/>
            <person name="Goldberg J."/>
            <person name="Griggs A."/>
            <person name="Gujja S."/>
            <person name="Heiman D."/>
            <person name="Howarth C."/>
            <person name="Larson L."/>
            <person name="Lui A."/>
            <person name="MacDonald P.J.P."/>
            <person name="Montmayeur A."/>
            <person name="Murphy C."/>
            <person name="Neiman D."/>
            <person name="Pearson M."/>
            <person name="Priest M."/>
            <person name="Roberts A."/>
            <person name="Saif S."/>
            <person name="Shea T."/>
            <person name="Shenoy N."/>
            <person name="Sisk P."/>
            <person name="Stolte C."/>
            <person name="Sykes S."/>
            <person name="Wortman J."/>
            <person name="Nusbaum C."/>
            <person name="Birren B."/>
        </authorList>
    </citation>
    <scope>NUCLEOTIDE SEQUENCE [LARGE SCALE GENOMIC DNA]</scope>
    <source>
        <strain evidence="11">ATCC MYA-4855 / 20631-21</strain>
    </source>
</reference>
<dbReference type="HOGENOM" id="CLU_001265_52_2_1"/>
<dbReference type="AlphaFoldDB" id="L8FTG5"/>
<keyword evidence="3" id="KW-0813">Transport</keyword>
<dbReference type="SUPFAM" id="SSF103473">
    <property type="entry name" value="MFS general substrate transporter"/>
    <property type="match status" value="1"/>
</dbReference>
<keyword evidence="6 8" id="KW-0472">Membrane</keyword>
<evidence type="ECO:0000259" key="9">
    <source>
        <dbReference type="PROSITE" id="PS50850"/>
    </source>
</evidence>
<dbReference type="STRING" id="658429.L8FTG5"/>
<dbReference type="InterPro" id="IPR011701">
    <property type="entry name" value="MFS"/>
</dbReference>
<evidence type="ECO:0000256" key="6">
    <source>
        <dbReference type="ARBA" id="ARBA00023136"/>
    </source>
</evidence>
<feature type="transmembrane region" description="Helical" evidence="8">
    <location>
        <begin position="205"/>
        <end position="228"/>
    </location>
</feature>
<dbReference type="InterPro" id="IPR036259">
    <property type="entry name" value="MFS_trans_sf"/>
</dbReference>
<proteinExistence type="inferred from homology"/>
<dbReference type="PROSITE" id="PS50850">
    <property type="entry name" value="MFS"/>
    <property type="match status" value="1"/>
</dbReference>
<dbReference type="CDD" id="cd17316">
    <property type="entry name" value="MFS_SV2_like"/>
    <property type="match status" value="1"/>
</dbReference>
<evidence type="ECO:0000313" key="10">
    <source>
        <dbReference type="EMBL" id="ELR04245.1"/>
    </source>
</evidence>
<dbReference type="GO" id="GO:0016020">
    <property type="term" value="C:membrane"/>
    <property type="evidence" value="ECO:0007669"/>
    <property type="project" value="UniProtKB-SubCell"/>
</dbReference>
<dbReference type="Proteomes" id="UP000011064">
    <property type="component" value="Unassembled WGS sequence"/>
</dbReference>
<feature type="transmembrane region" description="Helical" evidence="8">
    <location>
        <begin position="148"/>
        <end position="167"/>
    </location>
</feature>
<keyword evidence="5 8" id="KW-1133">Transmembrane helix</keyword>
<gene>
    <name evidence="10" type="ORF">GMDG_06653</name>
</gene>
<keyword evidence="11" id="KW-1185">Reference proteome</keyword>
<feature type="domain" description="Major facilitator superfamily (MFS) profile" evidence="9">
    <location>
        <begin position="85"/>
        <end position="535"/>
    </location>
</feature>
<protein>
    <recommendedName>
        <fullName evidence="9">Major facilitator superfamily (MFS) profile domain-containing protein</fullName>
    </recommendedName>
</protein>
<dbReference type="InParanoid" id="L8FTG5"/>
<dbReference type="Pfam" id="PF07690">
    <property type="entry name" value="MFS_1"/>
    <property type="match status" value="1"/>
</dbReference>
<sequence>MVEIEEAPSPSPSQRKADLSPPVYDDSKLEAGVLSVTEGDNFRNAADDVVAALPKGTIDPVYEAKARVLNHAIQEIGMGWYQWQLFIVVGFGWANDNLWPIVTSLIFTPIKNEFNPSKPPLLSLAQNVGLLAGAMFWGFGCDVFGRKWAFNLTLGITAVFGLISAGSPNFASIGIFAALWSFGVGGNLPVDSAIFLEFLPGSHQYLLTVLSIYWAIAQVVATLVAWPLLGGHTCEEKTVCHRSDNMGWRYFVIVMGAISMVEFFVRFGFFTVFESPKYHMGKGNDEEAVRIVHEVAKRNGKVSNLTLADLQACDPTGAGAQTDAAATLKRKLEKFNLTHVRSLFATPKLALSTSLIIVIWAFIGLGYPLYNTFLPYLQAIRGAEFGDGSTYLTYRNSLIVAVLGIPGALIGGALVEVRGFGRKGTLSASTVLTGVFLYASTTAVTSNALLGWNCAFNFFSNIMFAVLYSYTPEVFPTKDRGTGNALTATANRIFGIMAPTIAMFANLETSAPVYTSAALFIAASLLVIILPFESRGKSSL</sequence>
<feature type="transmembrane region" description="Helical" evidence="8">
    <location>
        <begin position="121"/>
        <end position="141"/>
    </location>
</feature>
<accession>L8FTG5</accession>
<comment type="subcellular location">
    <subcellularLocation>
        <location evidence="1">Membrane</location>
        <topology evidence="1">Multi-pass membrane protein</topology>
    </subcellularLocation>
</comment>
<feature type="transmembrane region" description="Helical" evidence="8">
    <location>
        <begin position="511"/>
        <end position="532"/>
    </location>
</feature>
<dbReference type="Gene3D" id="1.20.1250.20">
    <property type="entry name" value="MFS general substrate transporter like domains"/>
    <property type="match status" value="1"/>
</dbReference>
<dbReference type="EMBL" id="GL573341">
    <property type="protein sequence ID" value="ELR04245.1"/>
    <property type="molecule type" value="Genomic_DNA"/>
</dbReference>
<evidence type="ECO:0000256" key="7">
    <source>
        <dbReference type="SAM" id="MobiDB-lite"/>
    </source>
</evidence>
<feature type="transmembrane region" description="Helical" evidence="8">
    <location>
        <begin position="424"/>
        <end position="444"/>
    </location>
</feature>
<comment type="similarity">
    <text evidence="2">Belongs to the major facilitator superfamily.</text>
</comment>
<evidence type="ECO:0000256" key="3">
    <source>
        <dbReference type="ARBA" id="ARBA00022448"/>
    </source>
</evidence>
<evidence type="ECO:0000256" key="8">
    <source>
        <dbReference type="SAM" id="Phobius"/>
    </source>
</evidence>
<feature type="transmembrane region" description="Helical" evidence="8">
    <location>
        <begin position="483"/>
        <end position="505"/>
    </location>
</feature>
<dbReference type="GO" id="GO:0022857">
    <property type="term" value="F:transmembrane transporter activity"/>
    <property type="evidence" value="ECO:0007669"/>
    <property type="project" value="InterPro"/>
</dbReference>
<feature type="region of interest" description="Disordered" evidence="7">
    <location>
        <begin position="1"/>
        <end position="23"/>
    </location>
</feature>
<dbReference type="InterPro" id="IPR020846">
    <property type="entry name" value="MFS_dom"/>
</dbReference>
<organism evidence="10 11">
    <name type="scientific">Pseudogymnoascus destructans (strain ATCC MYA-4855 / 20631-21)</name>
    <name type="common">Bat white-nose syndrome fungus</name>
    <name type="synonym">Geomyces destructans</name>
    <dbReference type="NCBI Taxonomy" id="658429"/>
    <lineage>
        <taxon>Eukaryota</taxon>
        <taxon>Fungi</taxon>
        <taxon>Dikarya</taxon>
        <taxon>Ascomycota</taxon>
        <taxon>Pezizomycotina</taxon>
        <taxon>Leotiomycetes</taxon>
        <taxon>Thelebolales</taxon>
        <taxon>Thelebolaceae</taxon>
        <taxon>Pseudogymnoascus</taxon>
    </lineage>
</organism>
<feature type="transmembrane region" description="Helical" evidence="8">
    <location>
        <begin position="450"/>
        <end position="471"/>
    </location>
</feature>
<feature type="transmembrane region" description="Helical" evidence="8">
    <location>
        <begin position="349"/>
        <end position="370"/>
    </location>
</feature>
<evidence type="ECO:0000256" key="5">
    <source>
        <dbReference type="ARBA" id="ARBA00022989"/>
    </source>
</evidence>
<name>L8FTG5_PSED2</name>
<evidence type="ECO:0000256" key="4">
    <source>
        <dbReference type="ARBA" id="ARBA00022692"/>
    </source>
</evidence>
<dbReference type="FunFam" id="1.20.1250.20:FF:000171">
    <property type="entry name" value="MFS general substrate transporter"/>
    <property type="match status" value="1"/>
</dbReference>
<evidence type="ECO:0000313" key="11">
    <source>
        <dbReference type="Proteomes" id="UP000011064"/>
    </source>
</evidence>
<keyword evidence="4 8" id="KW-0812">Transmembrane</keyword>
<feature type="transmembrane region" description="Helical" evidence="8">
    <location>
        <begin position="398"/>
        <end position="417"/>
    </location>
</feature>
<dbReference type="PANTHER" id="PTHR23511:SF12">
    <property type="entry name" value="TRANSPORTER, PUTATIVE (AFU_ORTHOLOGUE AFUA_7G01740)-RELATED"/>
    <property type="match status" value="1"/>
</dbReference>
<dbReference type="PANTHER" id="PTHR23511">
    <property type="entry name" value="SYNAPTIC VESICLE GLYCOPROTEIN 2"/>
    <property type="match status" value="1"/>
</dbReference>
<feature type="transmembrane region" description="Helical" evidence="8">
    <location>
        <begin position="248"/>
        <end position="273"/>
    </location>
</feature>
<evidence type="ECO:0000256" key="2">
    <source>
        <dbReference type="ARBA" id="ARBA00008335"/>
    </source>
</evidence>
<feature type="transmembrane region" description="Helical" evidence="8">
    <location>
        <begin position="173"/>
        <end position="198"/>
    </location>
</feature>
<dbReference type="OrthoDB" id="4139357at2759"/>
<evidence type="ECO:0000256" key="1">
    <source>
        <dbReference type="ARBA" id="ARBA00004141"/>
    </source>
</evidence>
<dbReference type="VEuPathDB" id="FungiDB:GMDG_06653"/>